<evidence type="ECO:0000313" key="3">
    <source>
        <dbReference type="Proteomes" id="UP000285532"/>
    </source>
</evidence>
<keyword evidence="1" id="KW-0472">Membrane</keyword>
<dbReference type="Gene3D" id="3.40.50.1820">
    <property type="entry name" value="alpha/beta hydrolase"/>
    <property type="match status" value="1"/>
</dbReference>
<gene>
    <name evidence="2" type="ORF">FAM18172_00559</name>
</gene>
<dbReference type="InterPro" id="IPR010315">
    <property type="entry name" value="DUF915_hydro-like"/>
</dbReference>
<keyword evidence="1" id="KW-0812">Transmembrane</keyword>
<accession>A0A422MDF3</accession>
<dbReference type="Proteomes" id="UP000285532">
    <property type="component" value="Unassembled WGS sequence"/>
</dbReference>
<evidence type="ECO:0000313" key="2">
    <source>
        <dbReference type="EMBL" id="RND87972.1"/>
    </source>
</evidence>
<dbReference type="EMBL" id="LKFU01000039">
    <property type="protein sequence ID" value="RND87972.1"/>
    <property type="molecule type" value="Genomic_DNA"/>
</dbReference>
<proteinExistence type="predicted"/>
<protein>
    <submittedName>
        <fullName evidence="2">Uncharacterized protein</fullName>
    </submittedName>
</protein>
<reference evidence="2 3" key="1">
    <citation type="journal article" date="2018" name="Front. Microbiol.">
        <title>Conversion of Methionine to Cysteine in Lactobacillus paracasei Depends on the Highly Mobile cysK-ctl-cysE Gene Cluster.</title>
        <authorList>
            <person name="Wuthrich D."/>
            <person name="Irmler S."/>
            <person name="Berthoud H."/>
            <person name="Guggenbuhl B."/>
            <person name="Eugster E."/>
            <person name="Bruggmann R."/>
        </authorList>
    </citation>
    <scope>NUCLEOTIDE SEQUENCE [LARGE SCALE GENOMIC DNA]</scope>
    <source>
        <strain evidence="2 3">FAM18172</strain>
    </source>
</reference>
<sequence length="87" mass="9763">MAKSAKRWRRVSISVLVILLLASGGYWLWWQLGSRAIHQQTYRHTGIVTVFVPGYGSNSLTFGPMVQRFKQDKASDQVTTIHVSADG</sequence>
<dbReference type="InterPro" id="IPR029058">
    <property type="entry name" value="AB_hydrolase_fold"/>
</dbReference>
<feature type="transmembrane region" description="Helical" evidence="1">
    <location>
        <begin position="12"/>
        <end position="30"/>
    </location>
</feature>
<dbReference type="Pfam" id="PF06028">
    <property type="entry name" value="DUF915"/>
    <property type="match status" value="1"/>
</dbReference>
<organism evidence="2 3">
    <name type="scientific">Lacticaseibacillus paracasei</name>
    <name type="common">Lactobacillus paracasei</name>
    <dbReference type="NCBI Taxonomy" id="1597"/>
    <lineage>
        <taxon>Bacteria</taxon>
        <taxon>Bacillati</taxon>
        <taxon>Bacillota</taxon>
        <taxon>Bacilli</taxon>
        <taxon>Lactobacillales</taxon>
        <taxon>Lactobacillaceae</taxon>
        <taxon>Lacticaseibacillus</taxon>
    </lineage>
</organism>
<keyword evidence="1" id="KW-1133">Transmembrane helix</keyword>
<dbReference type="AlphaFoldDB" id="A0A422MDF3"/>
<evidence type="ECO:0000256" key="1">
    <source>
        <dbReference type="SAM" id="Phobius"/>
    </source>
</evidence>
<comment type="caution">
    <text evidence="2">The sequence shown here is derived from an EMBL/GenBank/DDBJ whole genome shotgun (WGS) entry which is preliminary data.</text>
</comment>
<name>A0A422MDF3_LACPA</name>